<accession>M0AXB4</accession>
<organism evidence="3 4">
    <name type="scientific">Natrialba chahannaoensis JCM 10990</name>
    <dbReference type="NCBI Taxonomy" id="1227492"/>
    <lineage>
        <taxon>Archaea</taxon>
        <taxon>Methanobacteriati</taxon>
        <taxon>Methanobacteriota</taxon>
        <taxon>Stenosarchaea group</taxon>
        <taxon>Halobacteria</taxon>
        <taxon>Halobacteriales</taxon>
        <taxon>Natrialbaceae</taxon>
        <taxon>Natrialba</taxon>
    </lineage>
</organism>
<evidence type="ECO:0000256" key="1">
    <source>
        <dbReference type="SAM" id="MobiDB-lite"/>
    </source>
</evidence>
<dbReference type="GO" id="GO:0016746">
    <property type="term" value="F:acyltransferase activity"/>
    <property type="evidence" value="ECO:0007669"/>
    <property type="project" value="UniProtKB-KW"/>
</dbReference>
<comment type="caution">
    <text evidence="3">The sequence shown here is derived from an EMBL/GenBank/DDBJ whole genome shotgun (WGS) entry which is preliminary data.</text>
</comment>
<evidence type="ECO:0000313" key="3">
    <source>
        <dbReference type="EMBL" id="ELZ02967.1"/>
    </source>
</evidence>
<dbReference type="PROSITE" id="PS50263">
    <property type="entry name" value="CN_HYDROLASE"/>
    <property type="match status" value="1"/>
</dbReference>
<dbReference type="InterPro" id="IPR036526">
    <property type="entry name" value="C-N_Hydrolase_sf"/>
</dbReference>
<evidence type="ECO:0000313" key="4">
    <source>
        <dbReference type="Proteomes" id="UP000011693"/>
    </source>
</evidence>
<protein>
    <submittedName>
        <fullName evidence="3">Nitrilase/cyanide hydratase and apolipoprotein N-acyltransferase</fullName>
    </submittedName>
</protein>
<dbReference type="EMBL" id="AOIN01000035">
    <property type="protein sequence ID" value="ELZ02967.1"/>
    <property type="molecule type" value="Genomic_DNA"/>
</dbReference>
<dbReference type="RefSeq" id="WP_006166344.1">
    <property type="nucleotide sequence ID" value="NZ_AOIN01000035.1"/>
</dbReference>
<feature type="region of interest" description="Disordered" evidence="1">
    <location>
        <begin position="1"/>
        <end position="27"/>
    </location>
</feature>
<dbReference type="STRING" id="1227492.C482_04901"/>
<dbReference type="AlphaFoldDB" id="M0AXB4"/>
<feature type="domain" description="CN hydrolase" evidence="2">
    <location>
        <begin position="31"/>
        <end position="136"/>
    </location>
</feature>
<gene>
    <name evidence="3" type="ORF">C482_04901</name>
</gene>
<name>M0AXB4_9EURY</name>
<keyword evidence="3" id="KW-0808">Transferase</keyword>
<dbReference type="SUPFAM" id="SSF56317">
    <property type="entry name" value="Carbon-nitrogen hydrolase"/>
    <property type="match status" value="1"/>
</dbReference>
<reference evidence="3 4" key="1">
    <citation type="journal article" date="2014" name="PLoS Genet.">
        <title>Phylogenetically driven sequencing of extremely halophilic archaea reveals strategies for static and dynamic osmo-response.</title>
        <authorList>
            <person name="Becker E.A."/>
            <person name="Seitzer P.M."/>
            <person name="Tritt A."/>
            <person name="Larsen D."/>
            <person name="Krusor M."/>
            <person name="Yao A.I."/>
            <person name="Wu D."/>
            <person name="Madern D."/>
            <person name="Eisen J.A."/>
            <person name="Darling A.E."/>
            <person name="Facciotti M.T."/>
        </authorList>
    </citation>
    <scope>NUCLEOTIDE SEQUENCE [LARGE SCALE GENOMIC DNA]</scope>
    <source>
        <strain evidence="3 4">JCM 10990</strain>
    </source>
</reference>
<feature type="compositionally biased region" description="Basic and acidic residues" evidence="1">
    <location>
        <begin position="110"/>
        <end position="119"/>
    </location>
</feature>
<feature type="compositionally biased region" description="Polar residues" evidence="1">
    <location>
        <begin position="1"/>
        <end position="11"/>
    </location>
</feature>
<dbReference type="InterPro" id="IPR003010">
    <property type="entry name" value="C-N_Hydrolase"/>
</dbReference>
<sequence length="136" mass="15043">MTDASSDTGTRTEADAGANADTAFQSTATDAQIVVAQTTPAFGEIERNREHTVALVREHADADLIVLPELATSGYVFESESELAAMAEPRLHGLYRPRGYRTWHRVRRPERYSRSERTSAHRAGTGQRRARAHHGV</sequence>
<keyword evidence="4" id="KW-1185">Reference proteome</keyword>
<feature type="region of interest" description="Disordered" evidence="1">
    <location>
        <begin position="110"/>
        <end position="136"/>
    </location>
</feature>
<keyword evidence="3" id="KW-0449">Lipoprotein</keyword>
<dbReference type="Gene3D" id="3.60.110.10">
    <property type="entry name" value="Carbon-nitrogen hydrolase"/>
    <property type="match status" value="1"/>
</dbReference>
<evidence type="ECO:0000259" key="2">
    <source>
        <dbReference type="PROSITE" id="PS50263"/>
    </source>
</evidence>
<proteinExistence type="predicted"/>
<dbReference type="PATRIC" id="fig|1227492.4.peg.945"/>
<keyword evidence="3" id="KW-0012">Acyltransferase</keyword>
<dbReference type="Proteomes" id="UP000011693">
    <property type="component" value="Unassembled WGS sequence"/>
</dbReference>